<keyword evidence="6" id="KW-0675">Receptor</keyword>
<dbReference type="InterPro" id="IPR000276">
    <property type="entry name" value="GPCR_Rhodpsn"/>
</dbReference>
<keyword evidence="4" id="KW-0297">G-protein coupled receptor</keyword>
<evidence type="ECO:0000256" key="2">
    <source>
        <dbReference type="ARBA" id="ARBA00022692"/>
    </source>
</evidence>
<evidence type="ECO:0000256" key="5">
    <source>
        <dbReference type="ARBA" id="ARBA00023136"/>
    </source>
</evidence>
<dbReference type="Pfam" id="PF00001">
    <property type="entry name" value="7tm_1"/>
    <property type="match status" value="1"/>
</dbReference>
<dbReference type="PROSITE" id="PS50262">
    <property type="entry name" value="G_PROTEIN_RECEP_F1_2"/>
    <property type="match status" value="1"/>
</dbReference>
<dbReference type="PANTHER" id="PTHR24243:SF233">
    <property type="entry name" value="THYROTROPIN-RELEASING HORMONE RECEPTOR"/>
    <property type="match status" value="1"/>
</dbReference>
<evidence type="ECO:0000256" key="1">
    <source>
        <dbReference type="ARBA" id="ARBA00004141"/>
    </source>
</evidence>
<feature type="domain" description="G-protein coupled receptors family 1 profile" evidence="9">
    <location>
        <begin position="1"/>
        <end position="86"/>
    </location>
</feature>
<evidence type="ECO:0000313" key="11">
    <source>
        <dbReference type="Proteomes" id="UP001497497"/>
    </source>
</evidence>
<keyword evidence="2 8" id="KW-0812">Transmembrane</keyword>
<evidence type="ECO:0000256" key="8">
    <source>
        <dbReference type="SAM" id="Phobius"/>
    </source>
</evidence>
<reference evidence="10 11" key="1">
    <citation type="submission" date="2024-04" db="EMBL/GenBank/DDBJ databases">
        <authorList>
            <consortium name="Genoscope - CEA"/>
            <person name="William W."/>
        </authorList>
    </citation>
    <scope>NUCLEOTIDE SEQUENCE [LARGE SCALE GENOMIC DNA]</scope>
</reference>
<evidence type="ECO:0000259" key="9">
    <source>
        <dbReference type="PROSITE" id="PS50262"/>
    </source>
</evidence>
<dbReference type="AlphaFoldDB" id="A0AAV2HCK7"/>
<dbReference type="SUPFAM" id="SSF81321">
    <property type="entry name" value="Family A G protein-coupled receptor-like"/>
    <property type="match status" value="1"/>
</dbReference>
<keyword evidence="5 8" id="KW-0472">Membrane</keyword>
<keyword evidence="3 8" id="KW-1133">Transmembrane helix</keyword>
<feature type="non-terminal residue" evidence="10">
    <location>
        <position position="1"/>
    </location>
</feature>
<feature type="non-terminal residue" evidence="10">
    <location>
        <position position="120"/>
    </location>
</feature>
<evidence type="ECO:0000256" key="6">
    <source>
        <dbReference type="ARBA" id="ARBA00023170"/>
    </source>
</evidence>
<comment type="subcellular location">
    <subcellularLocation>
        <location evidence="1">Membrane</location>
        <topology evidence="1">Multi-pass membrane protein</topology>
    </subcellularLocation>
</comment>
<name>A0AAV2HCK7_LYMST</name>
<keyword evidence="7" id="KW-0807">Transducer</keyword>
<gene>
    <name evidence="10" type="ORF">GSLYS_00005560001</name>
</gene>
<organism evidence="10 11">
    <name type="scientific">Lymnaea stagnalis</name>
    <name type="common">Great pond snail</name>
    <name type="synonym">Helix stagnalis</name>
    <dbReference type="NCBI Taxonomy" id="6523"/>
    <lineage>
        <taxon>Eukaryota</taxon>
        <taxon>Metazoa</taxon>
        <taxon>Spiralia</taxon>
        <taxon>Lophotrochozoa</taxon>
        <taxon>Mollusca</taxon>
        <taxon>Gastropoda</taxon>
        <taxon>Heterobranchia</taxon>
        <taxon>Euthyneura</taxon>
        <taxon>Panpulmonata</taxon>
        <taxon>Hygrophila</taxon>
        <taxon>Lymnaeoidea</taxon>
        <taxon>Lymnaeidae</taxon>
        <taxon>Lymnaea</taxon>
    </lineage>
</organism>
<dbReference type="Gene3D" id="1.20.1070.10">
    <property type="entry name" value="Rhodopsin 7-helix transmembrane proteins"/>
    <property type="match status" value="1"/>
</dbReference>
<dbReference type="Proteomes" id="UP001497497">
    <property type="component" value="Unassembled WGS sequence"/>
</dbReference>
<sequence length="120" mass="13646">SSASRSDKNQSANSKVIAGRRQVVKMMVAVMFTYFICLLPLRCMQVWTLFATESDFINMGQEGYLNLVNTSRILMYLNSATNPVIYGLLSSNFRAAFKQSFYTCRLSGNDRGKYNTAYYN</sequence>
<dbReference type="PRINTS" id="PR00237">
    <property type="entry name" value="GPCRRHODOPSN"/>
</dbReference>
<dbReference type="GO" id="GO:0004930">
    <property type="term" value="F:G protein-coupled receptor activity"/>
    <property type="evidence" value="ECO:0007669"/>
    <property type="project" value="UniProtKB-KW"/>
</dbReference>
<evidence type="ECO:0000256" key="4">
    <source>
        <dbReference type="ARBA" id="ARBA00023040"/>
    </source>
</evidence>
<dbReference type="EMBL" id="CAXITT010000090">
    <property type="protein sequence ID" value="CAL1531465.1"/>
    <property type="molecule type" value="Genomic_DNA"/>
</dbReference>
<keyword evidence="11" id="KW-1185">Reference proteome</keyword>
<accession>A0AAV2HCK7</accession>
<feature type="transmembrane region" description="Helical" evidence="8">
    <location>
        <begin position="23"/>
        <end position="41"/>
    </location>
</feature>
<comment type="caution">
    <text evidence="10">The sequence shown here is derived from an EMBL/GenBank/DDBJ whole genome shotgun (WGS) entry which is preliminary data.</text>
</comment>
<evidence type="ECO:0000313" key="10">
    <source>
        <dbReference type="EMBL" id="CAL1531465.1"/>
    </source>
</evidence>
<evidence type="ECO:0000256" key="7">
    <source>
        <dbReference type="ARBA" id="ARBA00023224"/>
    </source>
</evidence>
<dbReference type="GO" id="GO:0005886">
    <property type="term" value="C:plasma membrane"/>
    <property type="evidence" value="ECO:0007669"/>
    <property type="project" value="TreeGrafter"/>
</dbReference>
<dbReference type="PANTHER" id="PTHR24243">
    <property type="entry name" value="G-PROTEIN COUPLED RECEPTOR"/>
    <property type="match status" value="1"/>
</dbReference>
<proteinExistence type="predicted"/>
<evidence type="ECO:0000256" key="3">
    <source>
        <dbReference type="ARBA" id="ARBA00022989"/>
    </source>
</evidence>
<protein>
    <recommendedName>
        <fullName evidence="9">G-protein coupled receptors family 1 profile domain-containing protein</fullName>
    </recommendedName>
</protein>
<dbReference type="InterPro" id="IPR017452">
    <property type="entry name" value="GPCR_Rhodpsn_7TM"/>
</dbReference>